<sequence length="119" mass="13003">MEAEDDRPDCPSWCVTTAAEHAEDDPGTWLHEGPRFGLLRTWWLEGATSGPAFSATLSEPDDAPEGSEELSADDLRQLATDALDAAMWLDRQARTSRAEHGVSVVELVRRAHQGSTRSA</sequence>
<organism evidence="2 3">
    <name type="scientific">Nocardioides kongjuensis</name>
    <dbReference type="NCBI Taxonomy" id="349522"/>
    <lineage>
        <taxon>Bacteria</taxon>
        <taxon>Bacillati</taxon>
        <taxon>Actinomycetota</taxon>
        <taxon>Actinomycetes</taxon>
        <taxon>Propionibacteriales</taxon>
        <taxon>Nocardioidaceae</taxon>
        <taxon>Nocardioides</taxon>
    </lineage>
</organism>
<proteinExistence type="predicted"/>
<evidence type="ECO:0000313" key="2">
    <source>
        <dbReference type="EMBL" id="NYD31179.1"/>
    </source>
</evidence>
<feature type="region of interest" description="Disordered" evidence="1">
    <location>
        <begin position="50"/>
        <end position="70"/>
    </location>
</feature>
<dbReference type="AlphaFoldDB" id="A0A852RKP0"/>
<accession>A0A852RKP0</accession>
<dbReference type="Proteomes" id="UP000582231">
    <property type="component" value="Unassembled WGS sequence"/>
</dbReference>
<reference evidence="2 3" key="1">
    <citation type="submission" date="2020-07" db="EMBL/GenBank/DDBJ databases">
        <title>Sequencing the genomes of 1000 actinobacteria strains.</title>
        <authorList>
            <person name="Klenk H.-P."/>
        </authorList>
    </citation>
    <scope>NUCLEOTIDE SEQUENCE [LARGE SCALE GENOMIC DNA]</scope>
    <source>
        <strain evidence="2 3">DSM 19082</strain>
    </source>
</reference>
<dbReference type="RefSeq" id="WP_179727332.1">
    <property type="nucleotide sequence ID" value="NZ_BAABEF010000001.1"/>
</dbReference>
<evidence type="ECO:0000313" key="3">
    <source>
        <dbReference type="Proteomes" id="UP000582231"/>
    </source>
</evidence>
<name>A0A852RKP0_9ACTN</name>
<dbReference type="EMBL" id="JACCBF010000001">
    <property type="protein sequence ID" value="NYD31179.1"/>
    <property type="molecule type" value="Genomic_DNA"/>
</dbReference>
<feature type="compositionally biased region" description="Acidic residues" evidence="1">
    <location>
        <begin position="59"/>
        <end position="70"/>
    </location>
</feature>
<evidence type="ECO:0000256" key="1">
    <source>
        <dbReference type="SAM" id="MobiDB-lite"/>
    </source>
</evidence>
<keyword evidence="3" id="KW-1185">Reference proteome</keyword>
<protein>
    <submittedName>
        <fullName evidence="2">Uncharacterized protein</fullName>
    </submittedName>
</protein>
<gene>
    <name evidence="2" type="ORF">BJ958_002725</name>
</gene>
<comment type="caution">
    <text evidence="2">The sequence shown here is derived from an EMBL/GenBank/DDBJ whole genome shotgun (WGS) entry which is preliminary data.</text>
</comment>